<evidence type="ECO:0000313" key="1">
    <source>
        <dbReference type="EMBL" id="KKN57487.1"/>
    </source>
</evidence>
<dbReference type="AlphaFoldDB" id="A0A0F9S5H0"/>
<sequence>MSCQGCAFLAKQLAEIEDVARTEATLAAAKMSKGDIGRAEYGFAHAQLDMGNTILNILGRPEVVLKKSRMGGLFKGLFGE</sequence>
<proteinExistence type="predicted"/>
<organism evidence="1">
    <name type="scientific">marine sediment metagenome</name>
    <dbReference type="NCBI Taxonomy" id="412755"/>
    <lineage>
        <taxon>unclassified sequences</taxon>
        <taxon>metagenomes</taxon>
        <taxon>ecological metagenomes</taxon>
    </lineage>
</organism>
<name>A0A0F9S5H0_9ZZZZ</name>
<gene>
    <name evidence="1" type="ORF">LCGC14_0561990</name>
</gene>
<protein>
    <submittedName>
        <fullName evidence="1">Uncharacterized protein</fullName>
    </submittedName>
</protein>
<accession>A0A0F9S5H0</accession>
<dbReference type="EMBL" id="LAZR01000801">
    <property type="protein sequence ID" value="KKN57487.1"/>
    <property type="molecule type" value="Genomic_DNA"/>
</dbReference>
<comment type="caution">
    <text evidence="1">The sequence shown here is derived from an EMBL/GenBank/DDBJ whole genome shotgun (WGS) entry which is preliminary data.</text>
</comment>
<reference evidence="1" key="1">
    <citation type="journal article" date="2015" name="Nature">
        <title>Complex archaea that bridge the gap between prokaryotes and eukaryotes.</title>
        <authorList>
            <person name="Spang A."/>
            <person name="Saw J.H."/>
            <person name="Jorgensen S.L."/>
            <person name="Zaremba-Niedzwiedzka K."/>
            <person name="Martijn J."/>
            <person name="Lind A.E."/>
            <person name="van Eijk R."/>
            <person name="Schleper C."/>
            <person name="Guy L."/>
            <person name="Ettema T.J."/>
        </authorList>
    </citation>
    <scope>NUCLEOTIDE SEQUENCE</scope>
</reference>